<evidence type="ECO:0000313" key="11">
    <source>
        <dbReference type="Proteomes" id="UP001146670"/>
    </source>
</evidence>
<organism evidence="10 11">
    <name type="scientific">Aerococcus kribbianus</name>
    <dbReference type="NCBI Taxonomy" id="2999064"/>
    <lineage>
        <taxon>Bacteria</taxon>
        <taxon>Bacillati</taxon>
        <taxon>Bacillota</taxon>
        <taxon>Bacilli</taxon>
        <taxon>Lactobacillales</taxon>
        <taxon>Aerococcaceae</taxon>
        <taxon>Aerococcus</taxon>
    </lineage>
</organism>
<evidence type="ECO:0000256" key="7">
    <source>
        <dbReference type="ARBA" id="ARBA00023010"/>
    </source>
</evidence>
<keyword evidence="4 9" id="KW-0812">Transmembrane</keyword>
<evidence type="ECO:0000256" key="1">
    <source>
        <dbReference type="ARBA" id="ARBA00004370"/>
    </source>
</evidence>
<evidence type="ECO:0000256" key="5">
    <source>
        <dbReference type="ARBA" id="ARBA00022927"/>
    </source>
</evidence>
<name>A0A9X3JF80_9LACT</name>
<dbReference type="HAMAP" id="MF_00422">
    <property type="entry name" value="SecE"/>
    <property type="match status" value="1"/>
</dbReference>
<protein>
    <recommendedName>
        <fullName evidence="9">Protein translocase subunit SecE</fullName>
    </recommendedName>
</protein>
<accession>A0A9X3JF80</accession>
<keyword evidence="6 9" id="KW-1133">Transmembrane helix</keyword>
<dbReference type="RefSeq" id="WP_268752568.1">
    <property type="nucleotide sequence ID" value="NZ_JAPRFQ010000003.1"/>
</dbReference>
<reference evidence="10" key="1">
    <citation type="submission" date="2022-12" db="EMBL/GenBank/DDBJ databases">
        <title>Description and comparative metabolic analysis of Aerococcus sp. nov., isolated from the feces of a pig.</title>
        <authorList>
            <person name="Chang Y.-H."/>
        </authorList>
    </citation>
    <scope>NUCLEOTIDE SEQUENCE</scope>
    <source>
        <strain evidence="10">YH-aer222</strain>
    </source>
</reference>
<dbReference type="GO" id="GO:0043952">
    <property type="term" value="P:protein transport by the Sec complex"/>
    <property type="evidence" value="ECO:0007669"/>
    <property type="project" value="UniProtKB-UniRule"/>
</dbReference>
<dbReference type="PANTHER" id="PTHR33910">
    <property type="entry name" value="PROTEIN TRANSLOCASE SUBUNIT SECE"/>
    <property type="match status" value="1"/>
</dbReference>
<keyword evidence="3 9" id="KW-1003">Cell membrane</keyword>
<evidence type="ECO:0000256" key="8">
    <source>
        <dbReference type="ARBA" id="ARBA00023136"/>
    </source>
</evidence>
<dbReference type="Proteomes" id="UP001146670">
    <property type="component" value="Unassembled WGS sequence"/>
</dbReference>
<dbReference type="InterPro" id="IPR038379">
    <property type="entry name" value="SecE_sf"/>
</dbReference>
<keyword evidence="8 9" id="KW-0472">Membrane</keyword>
<keyword evidence="5 9" id="KW-0653">Protein transport</keyword>
<comment type="similarity">
    <text evidence="9">Belongs to the SecE/SEC61-gamma family.</text>
</comment>
<comment type="subunit">
    <text evidence="9">Component of the Sec protein translocase complex. Heterotrimer consisting of SecY, SecE and SecG subunits. The heterotrimers can form oligomers, although 1 heterotrimer is thought to be able to translocate proteins. Interacts with the ribosome. Interacts with SecDF, and other proteins may be involved. Interacts with SecA.</text>
</comment>
<evidence type="ECO:0000256" key="4">
    <source>
        <dbReference type="ARBA" id="ARBA00022692"/>
    </source>
</evidence>
<dbReference type="Pfam" id="PF00584">
    <property type="entry name" value="SecE"/>
    <property type="match status" value="1"/>
</dbReference>
<dbReference type="GO" id="GO:0065002">
    <property type="term" value="P:intracellular protein transmembrane transport"/>
    <property type="evidence" value="ECO:0007669"/>
    <property type="project" value="UniProtKB-UniRule"/>
</dbReference>
<evidence type="ECO:0000256" key="6">
    <source>
        <dbReference type="ARBA" id="ARBA00022989"/>
    </source>
</evidence>
<dbReference type="AlphaFoldDB" id="A0A9X3JF80"/>
<dbReference type="InterPro" id="IPR005807">
    <property type="entry name" value="SecE_bac"/>
</dbReference>
<dbReference type="InterPro" id="IPR001901">
    <property type="entry name" value="Translocase_SecE/Sec61-g"/>
</dbReference>
<dbReference type="GO" id="GO:0008320">
    <property type="term" value="F:protein transmembrane transporter activity"/>
    <property type="evidence" value="ECO:0007669"/>
    <property type="project" value="UniProtKB-UniRule"/>
</dbReference>
<keyword evidence="2 9" id="KW-0813">Transport</keyword>
<evidence type="ECO:0000256" key="2">
    <source>
        <dbReference type="ARBA" id="ARBA00022448"/>
    </source>
</evidence>
<evidence type="ECO:0000313" key="10">
    <source>
        <dbReference type="EMBL" id="MCZ0726237.1"/>
    </source>
</evidence>
<keyword evidence="7 9" id="KW-0811">Translocation</keyword>
<keyword evidence="11" id="KW-1185">Reference proteome</keyword>
<proteinExistence type="inferred from homology"/>
<comment type="subcellular location">
    <subcellularLocation>
        <location evidence="9">Cell membrane</location>
        <topology evidence="9">Single-pass membrane protein</topology>
    </subcellularLocation>
    <subcellularLocation>
        <location evidence="1">Membrane</location>
    </subcellularLocation>
</comment>
<sequence length="57" mass="6423">MAFIKNVFNEMRLVTWPTGKELLRYTGIVLGTIILVALFLGIVDYGASLAFEWFIGL</sequence>
<dbReference type="EMBL" id="JAPRFR010000003">
    <property type="protein sequence ID" value="MCZ0726237.1"/>
    <property type="molecule type" value="Genomic_DNA"/>
</dbReference>
<dbReference type="GO" id="GO:0005886">
    <property type="term" value="C:plasma membrane"/>
    <property type="evidence" value="ECO:0007669"/>
    <property type="project" value="UniProtKB-SubCell"/>
</dbReference>
<feature type="transmembrane region" description="Helical" evidence="9">
    <location>
        <begin position="22"/>
        <end position="43"/>
    </location>
</feature>
<comment type="function">
    <text evidence="9">Essential subunit of the Sec protein translocation channel SecYEG. Clamps together the 2 halves of SecY. May contact the channel plug during translocation.</text>
</comment>
<dbReference type="GO" id="GO:0009306">
    <property type="term" value="P:protein secretion"/>
    <property type="evidence" value="ECO:0007669"/>
    <property type="project" value="UniProtKB-UniRule"/>
</dbReference>
<dbReference type="NCBIfam" id="TIGR00964">
    <property type="entry name" value="secE_bact"/>
    <property type="match status" value="1"/>
</dbReference>
<dbReference type="GO" id="GO:0006605">
    <property type="term" value="P:protein targeting"/>
    <property type="evidence" value="ECO:0007669"/>
    <property type="project" value="UniProtKB-UniRule"/>
</dbReference>
<evidence type="ECO:0000256" key="9">
    <source>
        <dbReference type="HAMAP-Rule" id="MF_00422"/>
    </source>
</evidence>
<comment type="caution">
    <text evidence="10">The sequence shown here is derived from an EMBL/GenBank/DDBJ whole genome shotgun (WGS) entry which is preliminary data.</text>
</comment>
<dbReference type="Gene3D" id="1.20.5.1030">
    <property type="entry name" value="Preprotein translocase secy subunit"/>
    <property type="match status" value="1"/>
</dbReference>
<dbReference type="PANTHER" id="PTHR33910:SF1">
    <property type="entry name" value="PROTEIN TRANSLOCASE SUBUNIT SECE"/>
    <property type="match status" value="1"/>
</dbReference>
<gene>
    <name evidence="9 10" type="primary">secE</name>
    <name evidence="10" type="ORF">OW157_06680</name>
</gene>
<evidence type="ECO:0000256" key="3">
    <source>
        <dbReference type="ARBA" id="ARBA00022475"/>
    </source>
</evidence>